<dbReference type="GO" id="GO:0003729">
    <property type="term" value="F:mRNA binding"/>
    <property type="evidence" value="ECO:0007669"/>
    <property type="project" value="UniProtKB-ARBA"/>
</dbReference>
<feature type="repeat" description="PPR" evidence="3">
    <location>
        <begin position="155"/>
        <end position="189"/>
    </location>
</feature>
<dbReference type="Pfam" id="PF01535">
    <property type="entry name" value="PPR"/>
    <property type="match status" value="2"/>
</dbReference>
<gene>
    <name evidence="4" type="ORF">L484_003155</name>
</gene>
<dbReference type="InterPro" id="IPR002885">
    <property type="entry name" value="PPR_rpt"/>
</dbReference>
<dbReference type="Pfam" id="PF13812">
    <property type="entry name" value="PPR_3"/>
    <property type="match status" value="2"/>
</dbReference>
<dbReference type="eggNOG" id="KOG4197">
    <property type="taxonomic scope" value="Eukaryota"/>
</dbReference>
<dbReference type="SUPFAM" id="SSF48452">
    <property type="entry name" value="TPR-like"/>
    <property type="match status" value="1"/>
</dbReference>
<dbReference type="PANTHER" id="PTHR45717:SF15">
    <property type="entry name" value="AGL218WP"/>
    <property type="match status" value="1"/>
</dbReference>
<keyword evidence="5" id="KW-1185">Reference proteome</keyword>
<dbReference type="GO" id="GO:0005739">
    <property type="term" value="C:mitochondrion"/>
    <property type="evidence" value="ECO:0007669"/>
    <property type="project" value="TreeGrafter"/>
</dbReference>
<proteinExistence type="inferred from homology"/>
<evidence type="ECO:0008006" key="6">
    <source>
        <dbReference type="Google" id="ProtNLM"/>
    </source>
</evidence>
<sequence>MFGLWGFTAWRAFKRCLEGFSLCIFVPFLLLIFEENTLTFSEWLEAGKKIEFVERDYASRVDLIAKVYGLEKAEKHIDRIPNSFRGEIVYRTLLANCVQAYNLKKSEEVFNKIKDLEFPITEFACNQLILLYKRTDKRKIADVLLMMEKESVKPSRFTYKLLIDTKGQQNDITGMEHILETMKSEGIVPDMQTKFITARHYASAGLTEKAVAVLKELEGDNLNENRLACRILLQIYGDLGQADEVRRVWKVCESNPRAGECITAIAALGKLKKIEEAEAVFDTMMKVVKKPYSVHYSALLKVYADHKMLTKGKDLVRHMANSGCKLGPSIWDALVKLYLDAGEIEKADAVLQKVGDSHQKHFRPMHRSYAAIMDHYATKGDIHNTEKIFHRMKQHGYSPRAHQFQTLLKAYISAKSPAYGIRERMKAENIFPNRALVEQLTHIDPFRKTAVSELLD</sequence>
<dbReference type="AlphaFoldDB" id="W9QCU9"/>
<dbReference type="PANTHER" id="PTHR45717">
    <property type="entry name" value="OS12G0527900 PROTEIN"/>
    <property type="match status" value="1"/>
</dbReference>
<evidence type="ECO:0000313" key="4">
    <source>
        <dbReference type="EMBL" id="EXB28632.1"/>
    </source>
</evidence>
<dbReference type="EMBL" id="KE343392">
    <property type="protein sequence ID" value="EXB28632.1"/>
    <property type="molecule type" value="Genomic_DNA"/>
</dbReference>
<feature type="repeat" description="PPR" evidence="3">
    <location>
        <begin position="365"/>
        <end position="399"/>
    </location>
</feature>
<dbReference type="Gene3D" id="1.25.40.10">
    <property type="entry name" value="Tetratricopeptide repeat domain"/>
    <property type="match status" value="3"/>
</dbReference>
<dbReference type="NCBIfam" id="TIGR00756">
    <property type="entry name" value="PPR"/>
    <property type="match status" value="1"/>
</dbReference>
<name>W9QCU9_9ROSA</name>
<dbReference type="InterPro" id="IPR011990">
    <property type="entry name" value="TPR-like_helical_dom_sf"/>
</dbReference>
<accession>W9QCU9</accession>
<evidence type="ECO:0000256" key="2">
    <source>
        <dbReference type="ARBA" id="ARBA00022737"/>
    </source>
</evidence>
<keyword evidence="2" id="KW-0677">Repeat</keyword>
<organism evidence="4 5">
    <name type="scientific">Morus notabilis</name>
    <dbReference type="NCBI Taxonomy" id="981085"/>
    <lineage>
        <taxon>Eukaryota</taxon>
        <taxon>Viridiplantae</taxon>
        <taxon>Streptophyta</taxon>
        <taxon>Embryophyta</taxon>
        <taxon>Tracheophyta</taxon>
        <taxon>Spermatophyta</taxon>
        <taxon>Magnoliopsida</taxon>
        <taxon>eudicotyledons</taxon>
        <taxon>Gunneridae</taxon>
        <taxon>Pentapetalae</taxon>
        <taxon>rosids</taxon>
        <taxon>fabids</taxon>
        <taxon>Rosales</taxon>
        <taxon>Moraceae</taxon>
        <taxon>Moreae</taxon>
        <taxon>Morus</taxon>
    </lineage>
</organism>
<evidence type="ECO:0000313" key="5">
    <source>
        <dbReference type="Proteomes" id="UP000030645"/>
    </source>
</evidence>
<evidence type="ECO:0000256" key="3">
    <source>
        <dbReference type="PROSITE-ProRule" id="PRU00708"/>
    </source>
</evidence>
<reference evidence="5" key="1">
    <citation type="submission" date="2013-01" db="EMBL/GenBank/DDBJ databases">
        <title>Draft Genome Sequence of a Mulberry Tree, Morus notabilis C.K. Schneid.</title>
        <authorList>
            <person name="He N."/>
            <person name="Zhao S."/>
        </authorList>
    </citation>
    <scope>NUCLEOTIDE SEQUENCE</scope>
</reference>
<protein>
    <recommendedName>
        <fullName evidence="6">Pentacotripeptide-repeat region of PRORP domain-containing protein</fullName>
    </recommendedName>
</protein>
<dbReference type="PROSITE" id="PS51375">
    <property type="entry name" value="PPR"/>
    <property type="match status" value="2"/>
</dbReference>
<comment type="similarity">
    <text evidence="1">Belongs to the PPR family. P subfamily.</text>
</comment>
<evidence type="ECO:0000256" key="1">
    <source>
        <dbReference type="ARBA" id="ARBA00007626"/>
    </source>
</evidence>
<dbReference type="Proteomes" id="UP000030645">
    <property type="component" value="Unassembled WGS sequence"/>
</dbReference>